<keyword evidence="4" id="KW-1185">Reference proteome</keyword>
<dbReference type="Proteomes" id="UP000583556">
    <property type="component" value="Unassembled WGS sequence"/>
</dbReference>
<dbReference type="Pfam" id="PF07811">
    <property type="entry name" value="TadE"/>
    <property type="match status" value="1"/>
</dbReference>
<evidence type="ECO:0000259" key="2">
    <source>
        <dbReference type="Pfam" id="PF07811"/>
    </source>
</evidence>
<keyword evidence="1" id="KW-0472">Membrane</keyword>
<evidence type="ECO:0000256" key="1">
    <source>
        <dbReference type="SAM" id="Phobius"/>
    </source>
</evidence>
<accession>A0A7Y0BPL6</accession>
<evidence type="ECO:0000313" key="4">
    <source>
        <dbReference type="Proteomes" id="UP000583556"/>
    </source>
</evidence>
<evidence type="ECO:0000313" key="3">
    <source>
        <dbReference type="EMBL" id="NML94045.1"/>
    </source>
</evidence>
<dbReference type="InterPro" id="IPR012495">
    <property type="entry name" value="TadE-like_dom"/>
</dbReference>
<name>A0A7Y0BPL6_9SPHN</name>
<keyword evidence="1" id="KW-0812">Transmembrane</keyword>
<comment type="caution">
    <text evidence="3">The sequence shown here is derived from an EMBL/GenBank/DDBJ whole genome shotgun (WGS) entry which is preliminary data.</text>
</comment>
<organism evidence="3 4">
    <name type="scientific">Novosphingobium olei</name>
    <dbReference type="NCBI Taxonomy" id="2728851"/>
    <lineage>
        <taxon>Bacteria</taxon>
        <taxon>Pseudomonadati</taxon>
        <taxon>Pseudomonadota</taxon>
        <taxon>Alphaproteobacteria</taxon>
        <taxon>Sphingomonadales</taxon>
        <taxon>Sphingomonadaceae</taxon>
        <taxon>Novosphingobium</taxon>
    </lineage>
</organism>
<dbReference type="EMBL" id="JABBGM010000004">
    <property type="protein sequence ID" value="NML94045.1"/>
    <property type="molecule type" value="Genomic_DNA"/>
</dbReference>
<gene>
    <name evidence="3" type="ORF">HHL27_10255</name>
</gene>
<dbReference type="AlphaFoldDB" id="A0A7Y0BPL6"/>
<proteinExistence type="predicted"/>
<sequence>MTGLGHCLPRLARQNDGATAAEFGLVLPVLVTVLMGLFDMGYNMWALNILQGAVQQAARNSTLESAATQTSTIDGKVTTRVQQLVPSAQLTFTRKSYTNFSNVNTPEDFTDANSNGVCDNGEPFEDANSNGIWDADRGVNGVGGARDAVLYTVTMTYPRIFPMAKLVGLSSTVSATAKTVLRNQPYKLQEASTTIGSCK</sequence>
<protein>
    <submittedName>
        <fullName evidence="3">Pilus assembly protein</fullName>
    </submittedName>
</protein>
<keyword evidence="1" id="KW-1133">Transmembrane helix</keyword>
<feature type="domain" description="TadE-like" evidence="2">
    <location>
        <begin position="17"/>
        <end position="59"/>
    </location>
</feature>
<reference evidence="3 4" key="1">
    <citation type="submission" date="2020-04" db="EMBL/GenBank/DDBJ databases">
        <title>Novosphingobium sp. TW-4 isolated from soil.</title>
        <authorList>
            <person name="Dahal R.H."/>
            <person name="Chaudhary D.K."/>
        </authorList>
    </citation>
    <scope>NUCLEOTIDE SEQUENCE [LARGE SCALE GENOMIC DNA]</scope>
    <source>
        <strain evidence="3 4">TW-4</strain>
    </source>
</reference>
<feature type="transmembrane region" description="Helical" evidence="1">
    <location>
        <begin position="20"/>
        <end position="38"/>
    </location>
</feature>
<dbReference type="RefSeq" id="WP_169493323.1">
    <property type="nucleotide sequence ID" value="NZ_JABBGM010000004.1"/>
</dbReference>